<keyword evidence="7" id="KW-1133">Transmembrane helix</keyword>
<dbReference type="NCBIfam" id="TIGR01614">
    <property type="entry name" value="PME_inhib"/>
    <property type="match status" value="2"/>
</dbReference>
<organism evidence="9 10">
    <name type="scientific">Nyssa sinensis</name>
    <dbReference type="NCBI Taxonomy" id="561372"/>
    <lineage>
        <taxon>Eukaryota</taxon>
        <taxon>Viridiplantae</taxon>
        <taxon>Streptophyta</taxon>
        <taxon>Embryophyta</taxon>
        <taxon>Tracheophyta</taxon>
        <taxon>Spermatophyta</taxon>
        <taxon>Magnoliopsida</taxon>
        <taxon>eudicotyledons</taxon>
        <taxon>Gunneridae</taxon>
        <taxon>Pentapetalae</taxon>
        <taxon>asterids</taxon>
        <taxon>Cornales</taxon>
        <taxon>Nyssaceae</taxon>
        <taxon>Nyssa</taxon>
    </lineage>
</organism>
<feature type="domain" description="Pectinesterase inhibitor" evidence="8">
    <location>
        <begin position="44"/>
        <end position="200"/>
    </location>
</feature>
<dbReference type="GO" id="GO:0004857">
    <property type="term" value="F:enzyme inhibitor activity"/>
    <property type="evidence" value="ECO:0007669"/>
    <property type="project" value="InterPro"/>
</dbReference>
<accession>A0A5J5BBJ8</accession>
<sequence length="307" mass="33480">MPRMEPFTCSKLSISYHSLPTFITILLYFTISFLATRVEPHMNTNTQFIKSSCGITMYPHLCFKTLSAYASTIQTSPIELADTALNVTLKGAQTTSNMVLKLSKGSNLSPGEVSAVMDCVEEMEDSVDELQQSLVEMVDLEGPDFDVKMGNILTWVSAALTDEDTCMDGFAGNGMDGKIKSTIRRHIVNLARLTSNALALELAQQKGITTIEAAAIRDCIENIGDSIDEIKQSLEAMGNLETAADKKFQMANVKTWMSAAITDEDTCTDGFADGRKVSANVKNKIRKSILNLAKLTSNALSLINHLT</sequence>
<comment type="similarity">
    <text evidence="6">Belongs to the PMEI family.</text>
</comment>
<evidence type="ECO:0000256" key="3">
    <source>
        <dbReference type="ARBA" id="ARBA00022525"/>
    </source>
</evidence>
<proteinExistence type="inferred from homology"/>
<evidence type="ECO:0000256" key="7">
    <source>
        <dbReference type="SAM" id="Phobius"/>
    </source>
</evidence>
<keyword evidence="10" id="KW-1185">Reference proteome</keyword>
<feature type="domain" description="Pectinesterase inhibitor" evidence="8">
    <location>
        <begin position="203"/>
        <end position="302"/>
    </location>
</feature>
<keyword evidence="7" id="KW-0812">Transmembrane</keyword>
<evidence type="ECO:0000256" key="5">
    <source>
        <dbReference type="ARBA" id="ARBA00023157"/>
    </source>
</evidence>
<evidence type="ECO:0000313" key="10">
    <source>
        <dbReference type="Proteomes" id="UP000325577"/>
    </source>
</evidence>
<dbReference type="SUPFAM" id="SSF101148">
    <property type="entry name" value="Plant invertase/pectin methylesterase inhibitor"/>
    <property type="match status" value="2"/>
</dbReference>
<dbReference type="InterPro" id="IPR051955">
    <property type="entry name" value="PME_Inhibitor"/>
</dbReference>
<dbReference type="InterPro" id="IPR006501">
    <property type="entry name" value="Pectinesterase_inhib_dom"/>
</dbReference>
<dbReference type="EMBL" id="CM018037">
    <property type="protein sequence ID" value="KAA8539806.1"/>
    <property type="molecule type" value="Genomic_DNA"/>
</dbReference>
<dbReference type="Pfam" id="PF04043">
    <property type="entry name" value="PMEI"/>
    <property type="match status" value="2"/>
</dbReference>
<evidence type="ECO:0000313" key="9">
    <source>
        <dbReference type="EMBL" id="KAA8539806.1"/>
    </source>
</evidence>
<protein>
    <recommendedName>
        <fullName evidence="8">Pectinesterase inhibitor domain-containing protein</fullName>
    </recommendedName>
</protein>
<dbReference type="AlphaFoldDB" id="A0A5J5BBJ8"/>
<evidence type="ECO:0000256" key="4">
    <source>
        <dbReference type="ARBA" id="ARBA00022729"/>
    </source>
</evidence>
<dbReference type="Proteomes" id="UP000325577">
    <property type="component" value="Linkage Group LG14"/>
</dbReference>
<comment type="subcellular location">
    <subcellularLocation>
        <location evidence="1">Secreted</location>
        <location evidence="1">Extracellular space</location>
        <location evidence="1">Apoplast</location>
    </subcellularLocation>
</comment>
<dbReference type="Gene3D" id="1.20.140.40">
    <property type="entry name" value="Invertase/pectin methylesterase inhibitor family protein"/>
    <property type="match status" value="2"/>
</dbReference>
<dbReference type="PANTHER" id="PTHR31080">
    <property type="entry name" value="PECTINESTERASE INHIBITOR-LIKE"/>
    <property type="match status" value="1"/>
</dbReference>
<dbReference type="GO" id="GO:0048046">
    <property type="term" value="C:apoplast"/>
    <property type="evidence" value="ECO:0007669"/>
    <property type="project" value="UniProtKB-SubCell"/>
</dbReference>
<dbReference type="SMART" id="SM00856">
    <property type="entry name" value="PMEI"/>
    <property type="match status" value="2"/>
</dbReference>
<keyword evidence="5" id="KW-1015">Disulfide bond</keyword>
<gene>
    <name evidence="9" type="ORF">F0562_026498</name>
</gene>
<keyword evidence="7" id="KW-0472">Membrane</keyword>
<feature type="transmembrane region" description="Helical" evidence="7">
    <location>
        <begin position="12"/>
        <end position="35"/>
    </location>
</feature>
<reference evidence="9 10" key="1">
    <citation type="submission" date="2019-09" db="EMBL/GenBank/DDBJ databases">
        <title>A chromosome-level genome assembly of the Chinese tupelo Nyssa sinensis.</title>
        <authorList>
            <person name="Yang X."/>
            <person name="Kang M."/>
            <person name="Yang Y."/>
            <person name="Xiong H."/>
            <person name="Wang M."/>
            <person name="Zhang Z."/>
            <person name="Wang Z."/>
            <person name="Wu H."/>
            <person name="Ma T."/>
            <person name="Liu J."/>
            <person name="Xi Z."/>
        </authorList>
    </citation>
    <scope>NUCLEOTIDE SEQUENCE [LARGE SCALE GENOMIC DNA]</scope>
    <source>
        <strain evidence="9">J267</strain>
        <tissue evidence="9">Leaf</tissue>
    </source>
</reference>
<evidence type="ECO:0000256" key="1">
    <source>
        <dbReference type="ARBA" id="ARBA00004271"/>
    </source>
</evidence>
<evidence type="ECO:0000256" key="6">
    <source>
        <dbReference type="ARBA" id="ARBA00038471"/>
    </source>
</evidence>
<dbReference type="FunFam" id="1.20.140.40:FF:000006">
    <property type="entry name" value="Pectinesterase inhibitor 3"/>
    <property type="match status" value="1"/>
</dbReference>
<dbReference type="CDD" id="cd15798">
    <property type="entry name" value="PMEI-like_3"/>
    <property type="match status" value="1"/>
</dbReference>
<dbReference type="OrthoDB" id="1430376at2759"/>
<evidence type="ECO:0000256" key="2">
    <source>
        <dbReference type="ARBA" id="ARBA00022523"/>
    </source>
</evidence>
<evidence type="ECO:0000259" key="8">
    <source>
        <dbReference type="SMART" id="SM00856"/>
    </source>
</evidence>
<name>A0A5J5BBJ8_9ASTE</name>
<dbReference type="PANTHER" id="PTHR31080:SF161">
    <property type="entry name" value="OS10G0508700 PROTEIN"/>
    <property type="match status" value="1"/>
</dbReference>
<keyword evidence="3" id="KW-0964">Secreted</keyword>
<keyword evidence="4" id="KW-0732">Signal</keyword>
<dbReference type="InterPro" id="IPR035513">
    <property type="entry name" value="Invertase/methylesterase_inhib"/>
</dbReference>
<keyword evidence="2" id="KW-0052">Apoplast</keyword>